<evidence type="ECO:0000313" key="16">
    <source>
        <dbReference type="EMBL" id="BBO30921.1"/>
    </source>
</evidence>
<dbReference type="PANTHER" id="PTHR42944:SF1">
    <property type="entry name" value="ADENINE DNA GLYCOSYLASE"/>
    <property type="match status" value="1"/>
</dbReference>
<evidence type="ECO:0000256" key="10">
    <source>
        <dbReference type="ARBA" id="ARBA00023004"/>
    </source>
</evidence>
<evidence type="ECO:0000256" key="5">
    <source>
        <dbReference type="ARBA" id="ARBA00022023"/>
    </source>
</evidence>
<evidence type="ECO:0000256" key="14">
    <source>
        <dbReference type="RuleBase" id="RU365096"/>
    </source>
</evidence>
<dbReference type="InterPro" id="IPR003651">
    <property type="entry name" value="Endonuclease3_FeS-loop_motif"/>
</dbReference>
<dbReference type="SMART" id="SM00478">
    <property type="entry name" value="ENDO3c"/>
    <property type="match status" value="1"/>
</dbReference>
<dbReference type="InterPro" id="IPR011257">
    <property type="entry name" value="DNA_glycosylase"/>
</dbReference>
<protein>
    <recommendedName>
        <fullName evidence="5 14">Adenine DNA glycosylase</fullName>
        <ecNumber evidence="4 14">3.2.2.31</ecNumber>
    </recommendedName>
</protein>
<evidence type="ECO:0000256" key="2">
    <source>
        <dbReference type="ARBA" id="ARBA00002933"/>
    </source>
</evidence>
<evidence type="ECO:0000256" key="9">
    <source>
        <dbReference type="ARBA" id="ARBA00022801"/>
    </source>
</evidence>
<dbReference type="FunFam" id="1.10.340.30:FF:000002">
    <property type="entry name" value="Adenine DNA glycosylase"/>
    <property type="match status" value="1"/>
</dbReference>
<dbReference type="PANTHER" id="PTHR42944">
    <property type="entry name" value="ADENINE DNA GLYCOSYLASE"/>
    <property type="match status" value="1"/>
</dbReference>
<dbReference type="GO" id="GO:0000701">
    <property type="term" value="F:purine-specific mismatch base pair DNA N-glycosylase activity"/>
    <property type="evidence" value="ECO:0007669"/>
    <property type="project" value="UniProtKB-EC"/>
</dbReference>
<dbReference type="Gene3D" id="3.90.79.10">
    <property type="entry name" value="Nucleoside Triphosphate Pyrophosphohydrolase"/>
    <property type="match status" value="1"/>
</dbReference>
<dbReference type="EMBL" id="AP021861">
    <property type="protein sequence ID" value="BBO30921.1"/>
    <property type="molecule type" value="Genomic_DNA"/>
</dbReference>
<dbReference type="PROSITE" id="PS01155">
    <property type="entry name" value="ENDONUCLEASE_III_2"/>
    <property type="match status" value="1"/>
</dbReference>
<dbReference type="InterPro" id="IPR029119">
    <property type="entry name" value="MutY_C"/>
</dbReference>
<keyword evidence="6" id="KW-0004">4Fe-4S</keyword>
<dbReference type="InterPro" id="IPR003265">
    <property type="entry name" value="HhH-GPD_domain"/>
</dbReference>
<dbReference type="Pfam" id="PF00730">
    <property type="entry name" value="HhH-GPD"/>
    <property type="match status" value="1"/>
</dbReference>
<reference evidence="17" key="1">
    <citation type="submission" date="2019-10" db="EMBL/GenBank/DDBJ databases">
        <title>Lacipirellula parvula gen. nov., sp. nov., representing a lineage of planctomycetes widespread in freshwater anoxic habitats, and description of the family Lacipirellulaceae.</title>
        <authorList>
            <person name="Dedysh S.N."/>
            <person name="Kulichevskaya I.S."/>
            <person name="Beletsky A.V."/>
            <person name="Rakitin A.L."/>
            <person name="Mardanov A.V."/>
            <person name="Ivanova A.A."/>
            <person name="Saltykova V.X."/>
            <person name="Rijpstra W.I.C."/>
            <person name="Sinninghe Damste J.S."/>
            <person name="Ravin N.V."/>
        </authorList>
    </citation>
    <scope>NUCLEOTIDE SEQUENCE [LARGE SCALE GENOMIC DNA]</scope>
    <source>
        <strain evidence="17">PX69</strain>
    </source>
</reference>
<dbReference type="CDD" id="cd00056">
    <property type="entry name" value="ENDO3c"/>
    <property type="match status" value="1"/>
</dbReference>
<dbReference type="RefSeq" id="WP_152097166.1">
    <property type="nucleotide sequence ID" value="NZ_AP021861.1"/>
</dbReference>
<evidence type="ECO:0000259" key="15">
    <source>
        <dbReference type="SMART" id="SM00478"/>
    </source>
</evidence>
<keyword evidence="7" id="KW-0479">Metal-binding</keyword>
<evidence type="ECO:0000313" key="17">
    <source>
        <dbReference type="Proteomes" id="UP000326837"/>
    </source>
</evidence>
<comment type="cofactor">
    <cofactor evidence="14">
        <name>[4Fe-4S] cluster</name>
        <dbReference type="ChEBI" id="CHEBI:49883"/>
    </cofactor>
    <text evidence="14">Binds 1 [4Fe-4S] cluster.</text>
</comment>
<dbReference type="InterPro" id="IPR023170">
    <property type="entry name" value="HhH_base_excis_C"/>
</dbReference>
<proteinExistence type="inferred from homology"/>
<dbReference type="InterPro" id="IPR005760">
    <property type="entry name" value="A/G_AdeGlyc_MutY"/>
</dbReference>
<dbReference type="InterPro" id="IPR000445">
    <property type="entry name" value="HhH_motif"/>
</dbReference>
<sequence>MATDCTAETLKDPKERQSLRRRLLAWFGKHKRDMPWRRTRDPYQIWLSEIMLQQTTVAMAGPKFTVFVAAFPTVHDLAAADEQQVLRMWEGLGYYRRARGLHAAAKVIVAEHDGQLPRDVKSLMALPGVGRYTAGAVASFAYDVSAPIVETNTQRVLARLTGYRDEVVGGAGQRHIWNAAEALLPTTGAGTYNLALMELGALVCKPSDPRCDECPVTAHCAAFAGGLQNEIPKLAAKVKVTAVREGTVVVRKSGRVLLRQRAKGERWEGMWDFPRFALDGEGPLFVRRELVDNVREQTGVDIEPGPLLTTIKHGVTRYRITLECYEARATGGRVKSTDESSVRWTPLAELGDLPLSVTARKIATLITKQG</sequence>
<comment type="function">
    <text evidence="2">Adenine glycosylase active on G-A mispairs. MutY also corrects error-prone DNA synthesis past GO lesions which are due to the oxidatively damaged form of guanine: 7,8-dihydro-8-oxoguanine (8-oxo-dGTP).</text>
</comment>
<dbReference type="GO" id="GO:0006298">
    <property type="term" value="P:mismatch repair"/>
    <property type="evidence" value="ECO:0007669"/>
    <property type="project" value="TreeGrafter"/>
</dbReference>
<dbReference type="GO" id="GO:0035485">
    <property type="term" value="F:adenine/guanine mispair binding"/>
    <property type="evidence" value="ECO:0007669"/>
    <property type="project" value="TreeGrafter"/>
</dbReference>
<dbReference type="InterPro" id="IPR044298">
    <property type="entry name" value="MIG/MutY"/>
</dbReference>
<comment type="similarity">
    <text evidence="3 14">Belongs to the Nth/MutY family.</text>
</comment>
<dbReference type="Pfam" id="PF14815">
    <property type="entry name" value="NUDIX_4"/>
    <property type="match status" value="1"/>
</dbReference>
<keyword evidence="17" id="KW-1185">Reference proteome</keyword>
<evidence type="ECO:0000256" key="11">
    <source>
        <dbReference type="ARBA" id="ARBA00023014"/>
    </source>
</evidence>
<dbReference type="SMART" id="SM00525">
    <property type="entry name" value="FES"/>
    <property type="match status" value="1"/>
</dbReference>
<dbReference type="NCBIfam" id="TIGR01084">
    <property type="entry name" value="mutY"/>
    <property type="match status" value="1"/>
</dbReference>
<dbReference type="CDD" id="cd03431">
    <property type="entry name" value="NUDIX_DNA_Glycosylase_C-MutY"/>
    <property type="match status" value="1"/>
</dbReference>
<evidence type="ECO:0000256" key="7">
    <source>
        <dbReference type="ARBA" id="ARBA00022723"/>
    </source>
</evidence>
<dbReference type="KEGG" id="lpav:PLANPX_0533"/>
<dbReference type="GO" id="GO:0051539">
    <property type="term" value="F:4 iron, 4 sulfur cluster binding"/>
    <property type="evidence" value="ECO:0007669"/>
    <property type="project" value="UniProtKB-UniRule"/>
</dbReference>
<evidence type="ECO:0000256" key="12">
    <source>
        <dbReference type="ARBA" id="ARBA00023204"/>
    </source>
</evidence>
<dbReference type="EC" id="3.2.2.31" evidence="4 14"/>
<comment type="catalytic activity">
    <reaction evidence="1 14">
        <text>Hydrolyzes free adenine bases from 7,8-dihydro-8-oxoguanine:adenine mismatched double-stranded DNA, leaving an apurinic site.</text>
        <dbReference type="EC" id="3.2.2.31"/>
    </reaction>
</comment>
<dbReference type="GO" id="GO:0046872">
    <property type="term" value="F:metal ion binding"/>
    <property type="evidence" value="ECO:0007669"/>
    <property type="project" value="UniProtKB-UniRule"/>
</dbReference>
<dbReference type="GO" id="GO:0006284">
    <property type="term" value="P:base-excision repair"/>
    <property type="evidence" value="ECO:0007669"/>
    <property type="project" value="UniProtKB-UniRule"/>
</dbReference>
<dbReference type="Pfam" id="PF00633">
    <property type="entry name" value="HHH"/>
    <property type="match status" value="1"/>
</dbReference>
<evidence type="ECO:0000256" key="1">
    <source>
        <dbReference type="ARBA" id="ARBA00000843"/>
    </source>
</evidence>
<dbReference type="Gene3D" id="1.10.340.30">
    <property type="entry name" value="Hypothetical protein, domain 2"/>
    <property type="match status" value="1"/>
</dbReference>
<dbReference type="AlphaFoldDB" id="A0A5K7X840"/>
<keyword evidence="12" id="KW-0234">DNA repair</keyword>
<keyword evidence="10 14" id="KW-0408">Iron</keyword>
<dbReference type="InterPro" id="IPR004036">
    <property type="entry name" value="Endonuclease-III-like_CS2"/>
</dbReference>
<dbReference type="Proteomes" id="UP000326837">
    <property type="component" value="Chromosome"/>
</dbReference>
<accession>A0A5K7X840</accession>
<evidence type="ECO:0000256" key="13">
    <source>
        <dbReference type="ARBA" id="ARBA00023295"/>
    </source>
</evidence>
<keyword evidence="8 14" id="KW-0227">DNA damage</keyword>
<name>A0A5K7X840_9BACT</name>
<organism evidence="16 17">
    <name type="scientific">Lacipirellula parvula</name>
    <dbReference type="NCBI Taxonomy" id="2650471"/>
    <lineage>
        <taxon>Bacteria</taxon>
        <taxon>Pseudomonadati</taxon>
        <taxon>Planctomycetota</taxon>
        <taxon>Planctomycetia</taxon>
        <taxon>Pirellulales</taxon>
        <taxon>Lacipirellulaceae</taxon>
        <taxon>Lacipirellula</taxon>
    </lineage>
</organism>
<gene>
    <name evidence="16" type="ORF">PLANPX_0533</name>
</gene>
<dbReference type="Gene3D" id="1.10.1670.10">
    <property type="entry name" value="Helix-hairpin-Helix base-excision DNA repair enzymes (C-terminal)"/>
    <property type="match status" value="1"/>
</dbReference>
<dbReference type="SUPFAM" id="SSF48150">
    <property type="entry name" value="DNA-glycosylase"/>
    <property type="match status" value="1"/>
</dbReference>
<dbReference type="InterPro" id="IPR015797">
    <property type="entry name" value="NUDIX_hydrolase-like_dom_sf"/>
</dbReference>
<dbReference type="SUPFAM" id="SSF55811">
    <property type="entry name" value="Nudix"/>
    <property type="match status" value="1"/>
</dbReference>
<keyword evidence="13 14" id="KW-0326">Glycosidase</keyword>
<evidence type="ECO:0000256" key="8">
    <source>
        <dbReference type="ARBA" id="ARBA00022763"/>
    </source>
</evidence>
<evidence type="ECO:0000256" key="4">
    <source>
        <dbReference type="ARBA" id="ARBA00012045"/>
    </source>
</evidence>
<keyword evidence="11" id="KW-0411">Iron-sulfur</keyword>
<dbReference type="GO" id="GO:0032357">
    <property type="term" value="F:oxidized purine DNA binding"/>
    <property type="evidence" value="ECO:0007669"/>
    <property type="project" value="TreeGrafter"/>
</dbReference>
<evidence type="ECO:0000256" key="3">
    <source>
        <dbReference type="ARBA" id="ARBA00008343"/>
    </source>
</evidence>
<feature type="domain" description="HhH-GPD" evidence="15">
    <location>
        <begin position="51"/>
        <end position="202"/>
    </location>
</feature>
<dbReference type="GO" id="GO:0034039">
    <property type="term" value="F:8-oxo-7,8-dihydroguanine DNA N-glycosylase activity"/>
    <property type="evidence" value="ECO:0007669"/>
    <property type="project" value="TreeGrafter"/>
</dbReference>
<evidence type="ECO:0000256" key="6">
    <source>
        <dbReference type="ARBA" id="ARBA00022485"/>
    </source>
</evidence>
<keyword evidence="9 16" id="KW-0378">Hydrolase</keyword>